<dbReference type="InParanoid" id="A0A674JTE7"/>
<dbReference type="AlphaFoldDB" id="A0A674JTE7"/>
<dbReference type="Proteomes" id="UP000472274">
    <property type="component" value="Unplaced"/>
</dbReference>
<evidence type="ECO:0000313" key="1">
    <source>
        <dbReference type="Ensembl" id="ENSTMTP00000023277.1"/>
    </source>
</evidence>
<evidence type="ECO:0000313" key="2">
    <source>
        <dbReference type="Proteomes" id="UP000472274"/>
    </source>
</evidence>
<dbReference type="GeneTree" id="ENSGT01130000278748"/>
<reference evidence="1" key="2">
    <citation type="submission" date="2025-09" db="UniProtKB">
        <authorList>
            <consortium name="Ensembl"/>
        </authorList>
    </citation>
    <scope>IDENTIFICATION</scope>
</reference>
<dbReference type="Ensembl" id="ENSTMTT00000024096.1">
    <property type="protein sequence ID" value="ENSTMTP00000023277.1"/>
    <property type="gene ID" value="ENSTMTG00000016957.1"/>
</dbReference>
<sequence>ISRTVIRTCAAPDRAGEPPSIAVSMKLISDCSSRSKGVSNTSSASAYFLPSLCSPVYTRKWALALML</sequence>
<reference evidence="1" key="1">
    <citation type="submission" date="2025-08" db="UniProtKB">
        <authorList>
            <consortium name="Ensembl"/>
        </authorList>
    </citation>
    <scope>IDENTIFICATION</scope>
</reference>
<proteinExistence type="predicted"/>
<organism evidence="1 2">
    <name type="scientific">Terrapene triunguis</name>
    <name type="common">Three-toed box turtle</name>
    <dbReference type="NCBI Taxonomy" id="2587831"/>
    <lineage>
        <taxon>Eukaryota</taxon>
        <taxon>Metazoa</taxon>
        <taxon>Chordata</taxon>
        <taxon>Craniata</taxon>
        <taxon>Vertebrata</taxon>
        <taxon>Euteleostomi</taxon>
        <taxon>Archelosauria</taxon>
        <taxon>Testudinata</taxon>
        <taxon>Testudines</taxon>
        <taxon>Cryptodira</taxon>
        <taxon>Durocryptodira</taxon>
        <taxon>Testudinoidea</taxon>
        <taxon>Emydidae</taxon>
        <taxon>Terrapene</taxon>
    </lineage>
</organism>
<protein>
    <submittedName>
        <fullName evidence="1">Uncharacterized protein</fullName>
    </submittedName>
</protein>
<name>A0A674JTE7_9SAUR</name>
<accession>A0A674JTE7</accession>
<keyword evidence="2" id="KW-1185">Reference proteome</keyword>